<comment type="caution">
    <text evidence="2">The sequence shown here is derived from an EMBL/GenBank/DDBJ whole genome shotgun (WGS) entry which is preliminary data.</text>
</comment>
<sequence length="31" mass="3656">MEQREKQEEPRTKLGFEAKHEDRELGIVGKS</sequence>
<organism evidence="2 3">
    <name type="scientific">Trifolium medium</name>
    <dbReference type="NCBI Taxonomy" id="97028"/>
    <lineage>
        <taxon>Eukaryota</taxon>
        <taxon>Viridiplantae</taxon>
        <taxon>Streptophyta</taxon>
        <taxon>Embryophyta</taxon>
        <taxon>Tracheophyta</taxon>
        <taxon>Spermatophyta</taxon>
        <taxon>Magnoliopsida</taxon>
        <taxon>eudicotyledons</taxon>
        <taxon>Gunneridae</taxon>
        <taxon>Pentapetalae</taxon>
        <taxon>rosids</taxon>
        <taxon>fabids</taxon>
        <taxon>Fabales</taxon>
        <taxon>Fabaceae</taxon>
        <taxon>Papilionoideae</taxon>
        <taxon>50 kb inversion clade</taxon>
        <taxon>NPAAA clade</taxon>
        <taxon>Hologalegina</taxon>
        <taxon>IRL clade</taxon>
        <taxon>Trifolieae</taxon>
        <taxon>Trifolium</taxon>
    </lineage>
</organism>
<feature type="compositionally biased region" description="Basic and acidic residues" evidence="1">
    <location>
        <begin position="1"/>
        <end position="25"/>
    </location>
</feature>
<accession>A0A392UZU9</accession>
<evidence type="ECO:0000256" key="1">
    <source>
        <dbReference type="SAM" id="MobiDB-lite"/>
    </source>
</evidence>
<evidence type="ECO:0000313" key="2">
    <source>
        <dbReference type="EMBL" id="MCI80713.1"/>
    </source>
</evidence>
<evidence type="ECO:0000313" key="3">
    <source>
        <dbReference type="Proteomes" id="UP000265520"/>
    </source>
</evidence>
<dbReference type="Proteomes" id="UP000265520">
    <property type="component" value="Unassembled WGS sequence"/>
</dbReference>
<reference evidence="2 3" key="1">
    <citation type="journal article" date="2018" name="Front. Plant Sci.">
        <title>Red Clover (Trifolium pratense) and Zigzag Clover (T. medium) - A Picture of Genomic Similarities and Differences.</title>
        <authorList>
            <person name="Dluhosova J."/>
            <person name="Istvanek J."/>
            <person name="Nedelnik J."/>
            <person name="Repkova J."/>
        </authorList>
    </citation>
    <scope>NUCLEOTIDE SEQUENCE [LARGE SCALE GENOMIC DNA]</scope>
    <source>
        <strain evidence="3">cv. 10/8</strain>
        <tissue evidence="2">Leaf</tissue>
    </source>
</reference>
<dbReference type="EMBL" id="LXQA011001680">
    <property type="protein sequence ID" value="MCI80713.1"/>
    <property type="molecule type" value="Genomic_DNA"/>
</dbReference>
<name>A0A392UZU9_9FABA</name>
<keyword evidence="3" id="KW-1185">Reference proteome</keyword>
<dbReference type="AlphaFoldDB" id="A0A392UZU9"/>
<protein>
    <submittedName>
        <fullName evidence="2">Uncharacterized protein</fullName>
    </submittedName>
</protein>
<feature type="region of interest" description="Disordered" evidence="1">
    <location>
        <begin position="1"/>
        <end position="31"/>
    </location>
</feature>
<proteinExistence type="predicted"/>
<feature type="non-terminal residue" evidence="2">
    <location>
        <position position="31"/>
    </location>
</feature>